<organism evidence="5 6">
    <name type="scientific">Sphingomonas piscis</name>
    <dbReference type="NCBI Taxonomy" id="2714943"/>
    <lineage>
        <taxon>Bacteria</taxon>
        <taxon>Pseudomonadati</taxon>
        <taxon>Pseudomonadota</taxon>
        <taxon>Alphaproteobacteria</taxon>
        <taxon>Sphingomonadales</taxon>
        <taxon>Sphingomonadaceae</taxon>
        <taxon>Sphingomonas</taxon>
    </lineage>
</organism>
<dbReference type="EMBL" id="CP049869">
    <property type="protein sequence ID" value="QIK78452.1"/>
    <property type="molecule type" value="Genomic_DNA"/>
</dbReference>
<dbReference type="PANTHER" id="PTHR47234">
    <property type="match status" value="1"/>
</dbReference>
<evidence type="ECO:0008006" key="7">
    <source>
        <dbReference type="Google" id="ProtNLM"/>
    </source>
</evidence>
<dbReference type="RefSeq" id="WP_166410845.1">
    <property type="nucleotide sequence ID" value="NZ_CP049869.1"/>
</dbReference>
<dbReference type="GO" id="GO:0009279">
    <property type="term" value="C:cell outer membrane"/>
    <property type="evidence" value="ECO:0007669"/>
    <property type="project" value="UniProtKB-SubCell"/>
</dbReference>
<protein>
    <recommendedName>
        <fullName evidence="7">TonB-dependent receptor</fullName>
    </recommendedName>
</protein>
<accession>A0A6G7YNY5</accession>
<name>A0A6G7YNY5_9SPHN</name>
<comment type="subcellular location">
    <subcellularLocation>
        <location evidence="1">Cell outer membrane</location>
    </subcellularLocation>
</comment>
<evidence type="ECO:0000256" key="4">
    <source>
        <dbReference type="SAM" id="SignalP"/>
    </source>
</evidence>
<evidence type="ECO:0000256" key="2">
    <source>
        <dbReference type="ARBA" id="ARBA00023136"/>
    </source>
</evidence>
<dbReference type="InterPro" id="IPR037066">
    <property type="entry name" value="Plug_dom_sf"/>
</dbReference>
<keyword evidence="6" id="KW-1185">Reference proteome</keyword>
<feature type="chain" id="PRO_5026169320" description="TonB-dependent receptor" evidence="4">
    <location>
        <begin position="25"/>
        <end position="839"/>
    </location>
</feature>
<evidence type="ECO:0000256" key="1">
    <source>
        <dbReference type="ARBA" id="ARBA00004442"/>
    </source>
</evidence>
<dbReference type="AlphaFoldDB" id="A0A6G7YNY5"/>
<evidence type="ECO:0000313" key="6">
    <source>
        <dbReference type="Proteomes" id="UP000503222"/>
    </source>
</evidence>
<dbReference type="KEGG" id="spii:G7077_05600"/>
<proteinExistence type="predicted"/>
<dbReference type="PANTHER" id="PTHR47234:SF1">
    <property type="entry name" value="TONB-DEPENDENT RECEPTOR"/>
    <property type="match status" value="1"/>
</dbReference>
<sequence>MKPFVSRGAAFLLCTTLLSGHAHAQDSAPPPAADDPNTIVVTGYRGSAIKKVAPLATLDEEAIAATGASSMSDLLKAVAPVTKSADGSDPIFLLNGQRISSYQEVGTLPPEAIAKMEVLPEPEALRFGYPPTRRVLNFITKPQFQQTEINLGLGTTTHLGGLSGNAKLGVTRLRGSSRLSLNLEHKRTGTISLSEREVLANPDIVFDAVGNITAMDGGEIDPALSALAGTPVTVAPVPTGAALTLGNFAGDANRPRLFLYPGTGLSPENHTSKAEVTWGDRIGQLGASLSLGAERSRNDLISGPSTARLLVPSTIPYSPFGSPVVLNRYLTEADLLTQSQVTTKLRGAGTLRGAIAGWRWDLTGSVEQQVGRGISEIRYDVGQANAAIAAGANPFIPLDPALLGDPLTNRSRLRTRTIGAKSVVTNSPLHLPAGDVSVTATAEVERATASSRTRGADPFRLDLGRTRKEGSLALDIPIASRDDNVLPWAGTLSLNGSATARHIGGYGMLTDRTAGLSWTPRKRIQLLLQDKSIGTAPPLDQLSSPASTLIDIPVFDYTAGRTELVTLTTGGNPDLKAERRRTRSLAVNWQPWEKRQWRVSATYEDVTIRNQTGLVRAVTPRAESVLPDLFVRDPASDRLTAVFYRPTNFYEERLKQLNVVFSLSGTLGKEKPQGKDGKSPPQLTYYGGVGPTYRFTDKLRLRPGTAAFDLLNGDTIQGWNTGRFSTWYYFSLNHPAINFHVDGWMGGRYRVLTGNPASDLYYSSLIKLNASTDLNLFAVFQGREWARKLHLKLEVENLLDSWARAEDGFGNVPVRNQRAFSDPVGRTVTLSLRKRFNKE</sequence>
<dbReference type="SUPFAM" id="SSF56935">
    <property type="entry name" value="Porins"/>
    <property type="match status" value="1"/>
</dbReference>
<gene>
    <name evidence="5" type="ORF">G7077_05600</name>
</gene>
<dbReference type="Proteomes" id="UP000503222">
    <property type="component" value="Chromosome"/>
</dbReference>
<evidence type="ECO:0000256" key="3">
    <source>
        <dbReference type="ARBA" id="ARBA00023237"/>
    </source>
</evidence>
<dbReference type="InterPro" id="IPR036942">
    <property type="entry name" value="Beta-barrel_TonB_sf"/>
</dbReference>
<keyword evidence="2" id="KW-0472">Membrane</keyword>
<keyword evidence="3" id="KW-0998">Cell outer membrane</keyword>
<reference evidence="5 6" key="1">
    <citation type="submission" date="2020-03" db="EMBL/GenBank/DDBJ databases">
        <title>Sphingomonas sp. nov., isolated from fish.</title>
        <authorList>
            <person name="Hyun D.-W."/>
            <person name="Bae J.-W."/>
        </authorList>
    </citation>
    <scope>NUCLEOTIDE SEQUENCE [LARGE SCALE GENOMIC DNA]</scope>
    <source>
        <strain evidence="5 6">HDW15B</strain>
    </source>
</reference>
<dbReference type="Gene3D" id="2.40.170.20">
    <property type="entry name" value="TonB-dependent receptor, beta-barrel domain"/>
    <property type="match status" value="1"/>
</dbReference>
<keyword evidence="4" id="KW-0732">Signal</keyword>
<evidence type="ECO:0000313" key="5">
    <source>
        <dbReference type="EMBL" id="QIK78452.1"/>
    </source>
</evidence>
<feature type="signal peptide" evidence="4">
    <location>
        <begin position="1"/>
        <end position="24"/>
    </location>
</feature>
<dbReference type="Gene3D" id="2.170.130.10">
    <property type="entry name" value="TonB-dependent receptor, plug domain"/>
    <property type="match status" value="1"/>
</dbReference>